<dbReference type="Proteomes" id="UP000186817">
    <property type="component" value="Unassembled WGS sequence"/>
</dbReference>
<proteinExistence type="predicted"/>
<evidence type="ECO:0000313" key="1">
    <source>
        <dbReference type="EMBL" id="OLP85836.1"/>
    </source>
</evidence>
<dbReference type="OrthoDB" id="10433614at2759"/>
<name>A0A1Q9CSC8_SYMMI</name>
<comment type="caution">
    <text evidence="1">The sequence shown here is derived from an EMBL/GenBank/DDBJ whole genome shotgun (WGS) entry which is preliminary data.</text>
</comment>
<organism evidence="1 2">
    <name type="scientific">Symbiodinium microadriaticum</name>
    <name type="common">Dinoflagellate</name>
    <name type="synonym">Zooxanthella microadriatica</name>
    <dbReference type="NCBI Taxonomy" id="2951"/>
    <lineage>
        <taxon>Eukaryota</taxon>
        <taxon>Sar</taxon>
        <taxon>Alveolata</taxon>
        <taxon>Dinophyceae</taxon>
        <taxon>Suessiales</taxon>
        <taxon>Symbiodiniaceae</taxon>
        <taxon>Symbiodinium</taxon>
    </lineage>
</organism>
<sequence>MNAKMNFVGDVAAAEEAMQPVRGSMSALINLDVLPSLNLEEAAKDLDSQEVANALAGNKHVWWHHDSDDDCTPLPQRVNASMEFAVMEYVKEHQKWQAQIAARAARGGKGLTAAAKARPEAWKGNPLLDPARKATLSKGTDPQQAPRLSASDCPWTLIRVAARSLSVSTWMERNFLGPQNWTRAFCIPPSSMRMMHLRKRKASWEEWMRCVMLQQGIYF</sequence>
<dbReference type="EMBL" id="LSRX01000952">
    <property type="protein sequence ID" value="OLP85836.1"/>
    <property type="molecule type" value="Genomic_DNA"/>
</dbReference>
<dbReference type="AlphaFoldDB" id="A0A1Q9CSC8"/>
<gene>
    <name evidence="1" type="ORF">AK812_SmicGene33132</name>
</gene>
<evidence type="ECO:0000313" key="2">
    <source>
        <dbReference type="Proteomes" id="UP000186817"/>
    </source>
</evidence>
<accession>A0A1Q9CSC8</accession>
<keyword evidence="2" id="KW-1185">Reference proteome</keyword>
<reference evidence="1 2" key="1">
    <citation type="submission" date="2016-02" db="EMBL/GenBank/DDBJ databases">
        <title>Genome analysis of coral dinoflagellate symbionts highlights evolutionary adaptations to a symbiotic lifestyle.</title>
        <authorList>
            <person name="Aranda M."/>
            <person name="Li Y."/>
            <person name="Liew Y.J."/>
            <person name="Baumgarten S."/>
            <person name="Simakov O."/>
            <person name="Wilson M."/>
            <person name="Piel J."/>
            <person name="Ashoor H."/>
            <person name="Bougouffa S."/>
            <person name="Bajic V.B."/>
            <person name="Ryu T."/>
            <person name="Ravasi T."/>
            <person name="Bayer T."/>
            <person name="Micklem G."/>
            <person name="Kim H."/>
            <person name="Bhak J."/>
            <person name="Lajeunesse T.C."/>
            <person name="Voolstra C.R."/>
        </authorList>
    </citation>
    <scope>NUCLEOTIDE SEQUENCE [LARGE SCALE GENOMIC DNA]</scope>
    <source>
        <strain evidence="1 2">CCMP2467</strain>
    </source>
</reference>
<protein>
    <submittedName>
        <fullName evidence="1">Uncharacterized protein</fullName>
    </submittedName>
</protein>